<keyword evidence="8" id="KW-1185">Reference proteome</keyword>
<dbReference type="PROSITE" id="PS00018">
    <property type="entry name" value="EF_HAND_1"/>
    <property type="match status" value="1"/>
</dbReference>
<dbReference type="PROSITE" id="PS50222">
    <property type="entry name" value="EF_HAND_2"/>
    <property type="match status" value="2"/>
</dbReference>
<comment type="subcellular location">
    <subcellularLocation>
        <location evidence="1">Cytoplasm</location>
    </subcellularLocation>
</comment>
<feature type="domain" description="EF-hand" evidence="6">
    <location>
        <begin position="21"/>
        <end position="56"/>
    </location>
</feature>
<dbReference type="EMBL" id="MU157894">
    <property type="protein sequence ID" value="KAF9524726.1"/>
    <property type="molecule type" value="Genomic_DNA"/>
</dbReference>
<evidence type="ECO:0000256" key="3">
    <source>
        <dbReference type="ARBA" id="ARBA00022723"/>
    </source>
</evidence>
<keyword evidence="2" id="KW-0963">Cytoplasm</keyword>
<gene>
    <name evidence="7" type="ORF">CPB83DRAFT_860788</name>
</gene>
<evidence type="ECO:0000313" key="8">
    <source>
        <dbReference type="Proteomes" id="UP000807306"/>
    </source>
</evidence>
<protein>
    <recommendedName>
        <fullName evidence="6">EF-hand domain-containing protein</fullName>
    </recommendedName>
</protein>
<accession>A0A9P6E8M3</accession>
<evidence type="ECO:0000256" key="4">
    <source>
        <dbReference type="ARBA" id="ARBA00022737"/>
    </source>
</evidence>
<sequence length="188" mass="21727">MSFTGKAGGFVGAGDDTERQKRMKVYREWFDKADRDYDESISIDELHKVLTNEKTAFDMNTVKFLIRLYDTDNNGSIERKEFYKLFDHIEDAQTRFIRYDLNNSGFIDEKELGLALAEIGFNPSSGALKSIQRRYGYNAADGVSLDHFLRIYTVASHLNSRFSGRVLNRPNWIEISRDDFMDLALNLP</sequence>
<reference evidence="7" key="1">
    <citation type="submission" date="2020-11" db="EMBL/GenBank/DDBJ databases">
        <authorList>
            <consortium name="DOE Joint Genome Institute"/>
            <person name="Ahrendt S."/>
            <person name="Riley R."/>
            <person name="Andreopoulos W."/>
            <person name="Labutti K."/>
            <person name="Pangilinan J."/>
            <person name="Ruiz-Duenas F.J."/>
            <person name="Barrasa J.M."/>
            <person name="Sanchez-Garcia M."/>
            <person name="Camarero S."/>
            <person name="Miyauchi S."/>
            <person name="Serrano A."/>
            <person name="Linde D."/>
            <person name="Babiker R."/>
            <person name="Drula E."/>
            <person name="Ayuso-Fernandez I."/>
            <person name="Pacheco R."/>
            <person name="Padilla G."/>
            <person name="Ferreira P."/>
            <person name="Barriuso J."/>
            <person name="Kellner H."/>
            <person name="Castanera R."/>
            <person name="Alfaro M."/>
            <person name="Ramirez L."/>
            <person name="Pisabarro A.G."/>
            <person name="Kuo A."/>
            <person name="Tritt A."/>
            <person name="Lipzen A."/>
            <person name="He G."/>
            <person name="Yan M."/>
            <person name="Ng V."/>
            <person name="Cullen D."/>
            <person name="Martin F."/>
            <person name="Rosso M.-N."/>
            <person name="Henrissat B."/>
            <person name="Hibbett D."/>
            <person name="Martinez A.T."/>
            <person name="Grigoriev I.V."/>
        </authorList>
    </citation>
    <scope>NUCLEOTIDE SEQUENCE</scope>
    <source>
        <strain evidence="7">CBS 506.95</strain>
    </source>
</reference>
<dbReference type="SUPFAM" id="SSF47473">
    <property type="entry name" value="EF-hand"/>
    <property type="match status" value="1"/>
</dbReference>
<evidence type="ECO:0000313" key="7">
    <source>
        <dbReference type="EMBL" id="KAF9524726.1"/>
    </source>
</evidence>
<dbReference type="AlphaFoldDB" id="A0A9P6E8M3"/>
<keyword evidence="5" id="KW-0106">Calcium</keyword>
<dbReference type="PANTHER" id="PTHR46212">
    <property type="entry name" value="PEFLIN"/>
    <property type="match status" value="1"/>
</dbReference>
<dbReference type="Pfam" id="PF13202">
    <property type="entry name" value="EF-hand_5"/>
    <property type="match status" value="1"/>
</dbReference>
<dbReference type="InterPro" id="IPR002048">
    <property type="entry name" value="EF_hand_dom"/>
</dbReference>
<dbReference type="GO" id="GO:0048306">
    <property type="term" value="F:calcium-dependent protein binding"/>
    <property type="evidence" value="ECO:0007669"/>
    <property type="project" value="UniProtKB-ARBA"/>
</dbReference>
<dbReference type="InterPro" id="IPR051426">
    <property type="entry name" value="Peflin/Sorcin_CaBP"/>
</dbReference>
<dbReference type="OrthoDB" id="186625at2759"/>
<comment type="caution">
    <text evidence="7">The sequence shown here is derived from an EMBL/GenBank/DDBJ whole genome shotgun (WGS) entry which is preliminary data.</text>
</comment>
<evidence type="ECO:0000259" key="6">
    <source>
        <dbReference type="PROSITE" id="PS50222"/>
    </source>
</evidence>
<dbReference type="Proteomes" id="UP000807306">
    <property type="component" value="Unassembled WGS sequence"/>
</dbReference>
<dbReference type="Gene3D" id="1.10.238.10">
    <property type="entry name" value="EF-hand"/>
    <property type="match status" value="1"/>
</dbReference>
<feature type="domain" description="EF-hand" evidence="6">
    <location>
        <begin position="87"/>
        <end position="122"/>
    </location>
</feature>
<dbReference type="PANTHER" id="PTHR46212:SF3">
    <property type="entry name" value="GH27120P"/>
    <property type="match status" value="1"/>
</dbReference>
<name>A0A9P6E8M3_9AGAR</name>
<evidence type="ECO:0000256" key="2">
    <source>
        <dbReference type="ARBA" id="ARBA00022490"/>
    </source>
</evidence>
<dbReference type="GO" id="GO:0005509">
    <property type="term" value="F:calcium ion binding"/>
    <property type="evidence" value="ECO:0007669"/>
    <property type="project" value="InterPro"/>
</dbReference>
<evidence type="ECO:0000256" key="1">
    <source>
        <dbReference type="ARBA" id="ARBA00004496"/>
    </source>
</evidence>
<evidence type="ECO:0000256" key="5">
    <source>
        <dbReference type="ARBA" id="ARBA00022837"/>
    </source>
</evidence>
<keyword evidence="3" id="KW-0479">Metal-binding</keyword>
<dbReference type="SMART" id="SM00054">
    <property type="entry name" value="EFh"/>
    <property type="match status" value="3"/>
</dbReference>
<keyword evidence="4" id="KW-0677">Repeat</keyword>
<organism evidence="7 8">
    <name type="scientific">Crepidotus variabilis</name>
    <dbReference type="NCBI Taxonomy" id="179855"/>
    <lineage>
        <taxon>Eukaryota</taxon>
        <taxon>Fungi</taxon>
        <taxon>Dikarya</taxon>
        <taxon>Basidiomycota</taxon>
        <taxon>Agaricomycotina</taxon>
        <taxon>Agaricomycetes</taxon>
        <taxon>Agaricomycetidae</taxon>
        <taxon>Agaricales</taxon>
        <taxon>Agaricineae</taxon>
        <taxon>Crepidotaceae</taxon>
        <taxon>Crepidotus</taxon>
    </lineage>
</organism>
<dbReference type="InterPro" id="IPR011992">
    <property type="entry name" value="EF-hand-dom_pair"/>
</dbReference>
<dbReference type="InterPro" id="IPR018247">
    <property type="entry name" value="EF_Hand_1_Ca_BS"/>
</dbReference>
<dbReference type="GO" id="GO:0005737">
    <property type="term" value="C:cytoplasm"/>
    <property type="evidence" value="ECO:0007669"/>
    <property type="project" value="UniProtKB-SubCell"/>
</dbReference>
<dbReference type="Pfam" id="PF13499">
    <property type="entry name" value="EF-hand_7"/>
    <property type="match status" value="1"/>
</dbReference>
<proteinExistence type="predicted"/>